<accession>A0ABY6UAJ7</accession>
<sequence length="409" mass="47166">MYGQMVQRRNLPPRVQPSNVCHYMLSPDPPKGQTEGTDRDTVLVLRYPDSPLCITPDVQEYAYYVFDDLKHERNQHSEDAVRQECAGWQEVALVDSYPASLKMEARMLVSSDRLRLLSSHFERQFSRVPPIRDVNNQNKSVFGDTREALHVVMACGWDERAMRLLMEGIHAEDPTPAEIWNRLPPSLNNLHTEFELALMLDYYGFHDELREAIAPLTLTLGERRPVDLGWPHSLRKYATIACVFKDVDLVNKVFITLVHESNSPFDPYNLPISVNFLDVVEHTRHRLLAELIRALRYVRVQARLVSLTLFCTKACVKHFLKVLEEYENSYPEMSISSFNGKSLSLLRSYMSMRRLIDEEARCQGRGKRCTLYRNLESVRDKCENIIYKASENAVAAIVERGSRVDTVEG</sequence>
<dbReference type="Proteomes" id="UP000766486">
    <property type="component" value="Unassembled WGS sequence"/>
</dbReference>
<reference evidence="1 2" key="1">
    <citation type="submission" date="2019-06" db="EMBL/GenBank/DDBJ databases">
        <authorList>
            <person name="Broberg M."/>
        </authorList>
    </citation>
    <scope>NUCLEOTIDE SEQUENCE [LARGE SCALE GENOMIC DNA]</scope>
</reference>
<keyword evidence="2" id="KW-1185">Reference proteome</keyword>
<dbReference type="EMBL" id="CABFNS010000781">
    <property type="protein sequence ID" value="VUC28162.1"/>
    <property type="molecule type" value="Genomic_DNA"/>
</dbReference>
<name>A0ABY6UAJ7_BIOOC</name>
<evidence type="ECO:0000313" key="2">
    <source>
        <dbReference type="Proteomes" id="UP000766486"/>
    </source>
</evidence>
<comment type="caution">
    <text evidence="1">The sequence shown here is derived from an EMBL/GenBank/DDBJ whole genome shotgun (WGS) entry which is preliminary data.</text>
</comment>
<protein>
    <recommendedName>
        <fullName evidence="3">BTB domain-containing protein</fullName>
    </recommendedName>
</protein>
<gene>
    <name evidence="1" type="ORF">CLO192961_LOCUS227157</name>
</gene>
<evidence type="ECO:0000313" key="1">
    <source>
        <dbReference type="EMBL" id="VUC28162.1"/>
    </source>
</evidence>
<proteinExistence type="predicted"/>
<evidence type="ECO:0008006" key="3">
    <source>
        <dbReference type="Google" id="ProtNLM"/>
    </source>
</evidence>
<organism evidence="1 2">
    <name type="scientific">Bionectria ochroleuca</name>
    <name type="common">Gliocladium roseum</name>
    <dbReference type="NCBI Taxonomy" id="29856"/>
    <lineage>
        <taxon>Eukaryota</taxon>
        <taxon>Fungi</taxon>
        <taxon>Dikarya</taxon>
        <taxon>Ascomycota</taxon>
        <taxon>Pezizomycotina</taxon>
        <taxon>Sordariomycetes</taxon>
        <taxon>Hypocreomycetidae</taxon>
        <taxon>Hypocreales</taxon>
        <taxon>Bionectriaceae</taxon>
        <taxon>Clonostachys</taxon>
    </lineage>
</organism>